<sequence>MGVVTACSSTLLNRAKEWQVVRDLNPQTITRPRLPCVWGHHRVLRFPSVHGSSEQRLKLLWWNTELEGVKRDTRTKKRCIQNATPRRWERRTNGDDGPPVISGDLPGMDLPFTGAEVKNALKAFPQKSSSIDGFMLDIFEVAIFRDMGLFLTMMHKYLELGHFPRAWKLAVIKIISKSSKDDYAHPKYYRSICLLPVLSKTMERKLRWAPPMALIPTPQATQYDFTPRRGTEDALYDLMIYIYI</sequence>
<protein>
    <recommendedName>
        <fullName evidence="3">RNA-directed DNA polymerase from mobile element jockey</fullName>
    </recommendedName>
</protein>
<dbReference type="OrthoDB" id="411871at2759"/>
<evidence type="ECO:0008006" key="3">
    <source>
        <dbReference type="Google" id="ProtNLM"/>
    </source>
</evidence>
<evidence type="ECO:0000313" key="1">
    <source>
        <dbReference type="EMBL" id="GBP46993.1"/>
    </source>
</evidence>
<proteinExistence type="predicted"/>
<evidence type="ECO:0000313" key="2">
    <source>
        <dbReference type="Proteomes" id="UP000299102"/>
    </source>
</evidence>
<reference evidence="1 2" key="1">
    <citation type="journal article" date="2019" name="Commun. Biol.">
        <title>The bagworm genome reveals a unique fibroin gene that provides high tensile strength.</title>
        <authorList>
            <person name="Kono N."/>
            <person name="Nakamura H."/>
            <person name="Ohtoshi R."/>
            <person name="Tomita M."/>
            <person name="Numata K."/>
            <person name="Arakawa K."/>
        </authorList>
    </citation>
    <scope>NUCLEOTIDE SEQUENCE [LARGE SCALE GENOMIC DNA]</scope>
</reference>
<gene>
    <name evidence="1" type="ORF">EVAR_32512_1</name>
</gene>
<organism evidence="1 2">
    <name type="scientific">Eumeta variegata</name>
    <name type="common">Bagworm moth</name>
    <name type="synonym">Eumeta japonica</name>
    <dbReference type="NCBI Taxonomy" id="151549"/>
    <lineage>
        <taxon>Eukaryota</taxon>
        <taxon>Metazoa</taxon>
        <taxon>Ecdysozoa</taxon>
        <taxon>Arthropoda</taxon>
        <taxon>Hexapoda</taxon>
        <taxon>Insecta</taxon>
        <taxon>Pterygota</taxon>
        <taxon>Neoptera</taxon>
        <taxon>Endopterygota</taxon>
        <taxon>Lepidoptera</taxon>
        <taxon>Glossata</taxon>
        <taxon>Ditrysia</taxon>
        <taxon>Tineoidea</taxon>
        <taxon>Psychidae</taxon>
        <taxon>Oiketicinae</taxon>
        <taxon>Eumeta</taxon>
    </lineage>
</organism>
<accession>A0A4C1W7J5</accession>
<dbReference type="EMBL" id="BGZK01000493">
    <property type="protein sequence ID" value="GBP46993.1"/>
    <property type="molecule type" value="Genomic_DNA"/>
</dbReference>
<name>A0A4C1W7J5_EUMVA</name>
<dbReference type="Proteomes" id="UP000299102">
    <property type="component" value="Unassembled WGS sequence"/>
</dbReference>
<keyword evidence="2" id="KW-1185">Reference proteome</keyword>
<dbReference type="AlphaFoldDB" id="A0A4C1W7J5"/>
<comment type="caution">
    <text evidence="1">The sequence shown here is derived from an EMBL/GenBank/DDBJ whole genome shotgun (WGS) entry which is preliminary data.</text>
</comment>